<evidence type="ECO:0000313" key="4">
    <source>
        <dbReference type="Proteomes" id="UP000570010"/>
    </source>
</evidence>
<dbReference type="Proteomes" id="UP000472971">
    <property type="component" value="Unassembled WGS sequence"/>
</dbReference>
<dbReference type="InterPro" id="IPR037883">
    <property type="entry name" value="Knr4/Smi1-like_sf"/>
</dbReference>
<sequence length="33" mass="3654">MPEDFKEFLLRYGSGAVGGAFVFGLREAEFVTL</sequence>
<proteinExistence type="predicted"/>
<reference evidence="1 4" key="2">
    <citation type="submission" date="2020-07" db="EMBL/GenBank/DDBJ databases">
        <authorList>
            <person name="Feng H."/>
        </authorList>
    </citation>
    <scope>NUCLEOTIDE SEQUENCE [LARGE SCALE GENOMIC DNA]</scope>
    <source>
        <strain evidence="1">S-12</strain>
        <strain evidence="4">s-12</strain>
    </source>
</reference>
<dbReference type="AlphaFoldDB" id="A0A6B3W059"/>
<dbReference type="Proteomes" id="UP000570010">
    <property type="component" value="Unassembled WGS sequence"/>
</dbReference>
<gene>
    <name evidence="2" type="ORF">G4D64_15625</name>
    <name evidence="1" type="ORF">H1Z61_15670</name>
</gene>
<dbReference type="EMBL" id="JACEIO010000049">
    <property type="protein sequence ID" value="MBA4538525.1"/>
    <property type="molecule type" value="Genomic_DNA"/>
</dbReference>
<evidence type="ECO:0000313" key="1">
    <source>
        <dbReference type="EMBL" id="MBA4538525.1"/>
    </source>
</evidence>
<name>A0A6B3W059_9BACI</name>
<dbReference type="EMBL" id="JAAIWN010000051">
    <property type="protein sequence ID" value="NEY82888.1"/>
    <property type="molecule type" value="Genomic_DNA"/>
</dbReference>
<protein>
    <submittedName>
        <fullName evidence="2">Uncharacterized protein</fullName>
    </submittedName>
</protein>
<organism evidence="2 3">
    <name type="scientific">Bacillus aquiflavi</name>
    <dbReference type="NCBI Taxonomy" id="2672567"/>
    <lineage>
        <taxon>Bacteria</taxon>
        <taxon>Bacillati</taxon>
        <taxon>Bacillota</taxon>
        <taxon>Bacilli</taxon>
        <taxon>Bacillales</taxon>
        <taxon>Bacillaceae</taxon>
        <taxon>Bacillus</taxon>
    </lineage>
</organism>
<reference evidence="2 3" key="1">
    <citation type="submission" date="2020-02" db="EMBL/GenBank/DDBJ databases">
        <title>Bacillus aquiflavi sp. nov., isolated from yellow water of strong flavor Chinese baijiu in Yibin region of China.</title>
        <authorList>
            <person name="Xie J."/>
        </authorList>
    </citation>
    <scope>NUCLEOTIDE SEQUENCE [LARGE SCALE GENOMIC DNA]</scope>
    <source>
        <strain evidence="2 3">3H-10</strain>
    </source>
</reference>
<dbReference type="RefSeq" id="WP_163243285.1">
    <property type="nucleotide sequence ID" value="NZ_CP082780.1"/>
</dbReference>
<accession>A0A6B3W059</accession>
<keyword evidence="3" id="KW-1185">Reference proteome</keyword>
<evidence type="ECO:0000313" key="3">
    <source>
        <dbReference type="Proteomes" id="UP000472971"/>
    </source>
</evidence>
<evidence type="ECO:0000313" key="2">
    <source>
        <dbReference type="EMBL" id="NEY82888.1"/>
    </source>
</evidence>
<dbReference type="SUPFAM" id="SSF160631">
    <property type="entry name" value="SMI1/KNR4-like"/>
    <property type="match status" value="1"/>
</dbReference>
<comment type="caution">
    <text evidence="2">The sequence shown here is derived from an EMBL/GenBank/DDBJ whole genome shotgun (WGS) entry which is preliminary data.</text>
</comment>